<reference evidence="5 6" key="1">
    <citation type="submission" date="2017-08" db="EMBL/GenBank/DDBJ databases">
        <title>Complete genome of Colwellia sp. NB097-1, a psychrophile bacterium ioslated from Bering Sea.</title>
        <authorList>
            <person name="Chen X."/>
        </authorList>
    </citation>
    <scope>NUCLEOTIDE SEQUENCE [LARGE SCALE GENOMIC DNA]</scope>
    <source>
        <strain evidence="5 6">NB097-1</strain>
    </source>
</reference>
<gene>
    <name evidence="5" type="ORF">B5D82_10715</name>
</gene>
<dbReference type="SUPFAM" id="SSF103473">
    <property type="entry name" value="MFS general substrate transporter"/>
    <property type="match status" value="1"/>
</dbReference>
<feature type="transmembrane region" description="Helical" evidence="4">
    <location>
        <begin position="91"/>
        <end position="114"/>
    </location>
</feature>
<dbReference type="OrthoDB" id="9774288at2"/>
<feature type="transmembrane region" description="Helical" evidence="4">
    <location>
        <begin position="328"/>
        <end position="351"/>
    </location>
</feature>
<dbReference type="GO" id="GO:0022857">
    <property type="term" value="F:transmembrane transporter activity"/>
    <property type="evidence" value="ECO:0007669"/>
    <property type="project" value="InterPro"/>
</dbReference>
<accession>A0A222G8G3</accession>
<feature type="transmembrane region" description="Helical" evidence="4">
    <location>
        <begin position="206"/>
        <end position="229"/>
    </location>
</feature>
<feature type="transmembrane region" description="Helical" evidence="4">
    <location>
        <begin position="241"/>
        <end position="259"/>
    </location>
</feature>
<feature type="transmembrane region" description="Helical" evidence="4">
    <location>
        <begin position="271"/>
        <end position="289"/>
    </location>
</feature>
<dbReference type="KEGG" id="cber:B5D82_10715"/>
<keyword evidence="2 4" id="KW-1133">Transmembrane helix</keyword>
<evidence type="ECO:0000256" key="3">
    <source>
        <dbReference type="ARBA" id="ARBA00023136"/>
    </source>
</evidence>
<dbReference type="Proteomes" id="UP000202259">
    <property type="component" value="Chromosome"/>
</dbReference>
<keyword evidence="1 4" id="KW-0812">Transmembrane</keyword>
<dbReference type="InterPro" id="IPR011701">
    <property type="entry name" value="MFS"/>
</dbReference>
<dbReference type="Pfam" id="PF07690">
    <property type="entry name" value="MFS_1"/>
    <property type="match status" value="1"/>
</dbReference>
<evidence type="ECO:0000313" key="6">
    <source>
        <dbReference type="Proteomes" id="UP000202259"/>
    </source>
</evidence>
<feature type="transmembrane region" description="Helical" evidence="4">
    <location>
        <begin position="168"/>
        <end position="190"/>
    </location>
</feature>
<protein>
    <submittedName>
        <fullName evidence="5">MFS transporter</fullName>
    </submittedName>
</protein>
<dbReference type="EMBL" id="CP020465">
    <property type="protein sequence ID" value="ASP48186.1"/>
    <property type="molecule type" value="Genomic_DNA"/>
</dbReference>
<dbReference type="InterPro" id="IPR036259">
    <property type="entry name" value="MFS_trans_sf"/>
</dbReference>
<feature type="transmembrane region" description="Helical" evidence="4">
    <location>
        <begin position="357"/>
        <end position="378"/>
    </location>
</feature>
<evidence type="ECO:0000256" key="1">
    <source>
        <dbReference type="ARBA" id="ARBA00022692"/>
    </source>
</evidence>
<feature type="transmembrane region" description="Helical" evidence="4">
    <location>
        <begin position="12"/>
        <end position="32"/>
    </location>
</feature>
<dbReference type="RefSeq" id="WP_094122796.1">
    <property type="nucleotide sequence ID" value="NZ_CP020465.1"/>
</dbReference>
<feature type="transmembrane region" description="Helical" evidence="4">
    <location>
        <begin position="53"/>
        <end position="71"/>
    </location>
</feature>
<name>A0A222G8G3_9GAMM</name>
<feature type="transmembrane region" description="Helical" evidence="4">
    <location>
        <begin position="295"/>
        <end position="316"/>
    </location>
</feature>
<keyword evidence="3 4" id="KW-0472">Membrane</keyword>
<dbReference type="AlphaFoldDB" id="A0A222G8G3"/>
<organism evidence="5 6">
    <name type="scientific">Cognaticolwellia beringensis</name>
    <dbReference type="NCBI Taxonomy" id="1967665"/>
    <lineage>
        <taxon>Bacteria</taxon>
        <taxon>Pseudomonadati</taxon>
        <taxon>Pseudomonadota</taxon>
        <taxon>Gammaproteobacteria</taxon>
        <taxon>Alteromonadales</taxon>
        <taxon>Colwelliaceae</taxon>
        <taxon>Cognaticolwellia</taxon>
    </lineage>
</organism>
<keyword evidence="6" id="KW-1185">Reference proteome</keyword>
<dbReference type="Gene3D" id="1.20.1250.20">
    <property type="entry name" value="MFS general substrate transporter like domains"/>
    <property type="match status" value="1"/>
</dbReference>
<evidence type="ECO:0000256" key="4">
    <source>
        <dbReference type="SAM" id="Phobius"/>
    </source>
</evidence>
<evidence type="ECO:0000313" key="5">
    <source>
        <dbReference type="EMBL" id="ASP48186.1"/>
    </source>
</evidence>
<feature type="transmembrane region" description="Helical" evidence="4">
    <location>
        <begin position="134"/>
        <end position="156"/>
    </location>
</feature>
<sequence length="398" mass="44680">MPLNTKLSSPENLLLAMAFIMPLVFSVWMAMLNNFVIEQASFTGVEIGILQSLREVPGFLAFTTIYVLFFIKEQRLALLSLGLTSLGVAATGYFPSVIGLYLTTVIMSVGFHYFETVNQSLTLQWISKDKTAHFLGRALSVKSIASLLAFGGIWLLMKHFSWSYQATYMLFGSIALIFTIALAISFPYFAPPVEQSRRLILRKRYLLFYALTFFSGARRQIFVVFAGFLMVEKFNYSVADVSALFMINYVFNWLFAAKIGQFIGRVSERNVLRFEYIGLTILFILYGLVENANIAAVLYVIDHLFFALAIAIKTYFQKIALPEDIAASAGVSFSINHIAAVVIPALLGMVWIVNASWVFYIGAGFACCSLLLTLFMPYSPSLNVEFRRKEKALVEQVL</sequence>
<proteinExistence type="predicted"/>
<evidence type="ECO:0000256" key="2">
    <source>
        <dbReference type="ARBA" id="ARBA00022989"/>
    </source>
</evidence>